<evidence type="ECO:0000256" key="1">
    <source>
        <dbReference type="SAM" id="Phobius"/>
    </source>
</evidence>
<feature type="transmembrane region" description="Helical" evidence="1">
    <location>
        <begin position="71"/>
        <end position="93"/>
    </location>
</feature>
<reference evidence="2 4" key="1">
    <citation type="submission" date="2014-04" db="EMBL/GenBank/DDBJ databases">
        <authorList>
            <person name="Bishop-Lilly K.A."/>
            <person name="Broomall S.M."/>
            <person name="Chain P.S."/>
            <person name="Chertkov O."/>
            <person name="Coyne S.R."/>
            <person name="Daligault H.E."/>
            <person name="Davenport K.W."/>
            <person name="Erkkila T."/>
            <person name="Frey K.G."/>
            <person name="Gibbons H.S."/>
            <person name="Gu W."/>
            <person name="Jaissle J."/>
            <person name="Johnson S.L."/>
            <person name="Koroleva G.I."/>
            <person name="Ladner J.T."/>
            <person name="Lo C.-C."/>
            <person name="Minogue T.D."/>
            <person name="Munk C."/>
            <person name="Palacios G.F."/>
            <person name="Redden C.L."/>
            <person name="Rosenzweig C.N."/>
            <person name="Scholz M.B."/>
            <person name="Teshima H."/>
            <person name="Xu Y."/>
        </authorList>
    </citation>
    <scope>NUCLEOTIDE SEQUENCE [LARGE SCALE GENOMIC DNA]</scope>
    <source>
        <strain evidence="2 4">BHP</strain>
    </source>
</reference>
<dbReference type="RefSeq" id="WP_042985238.1">
    <property type="nucleotide sequence ID" value="NZ_JMQC01000012.1"/>
</dbReference>
<organism evidence="2 4">
    <name type="scientific">Bacillus clarus</name>
    <dbReference type="NCBI Taxonomy" id="2338372"/>
    <lineage>
        <taxon>Bacteria</taxon>
        <taxon>Bacillati</taxon>
        <taxon>Bacillota</taxon>
        <taxon>Bacilli</taxon>
        <taxon>Bacillales</taxon>
        <taxon>Bacillaceae</taxon>
        <taxon>Bacillus</taxon>
        <taxon>Bacillus cereus group</taxon>
    </lineage>
</organism>
<feature type="transmembrane region" description="Helical" evidence="1">
    <location>
        <begin position="38"/>
        <end position="59"/>
    </location>
</feature>
<sequence length="139" mass="16295">MKQQVKRLKIVSFIMYLLLGSFGFICLIPEVLKYQWYTQEIIGVVVVMATMYTIFLVTYKYLFDKEKSLRLLVIEIPISMFFAIGVISSLCLAEQYNNMYLNLICVAFAVFPVILILVVRFIENVKFYQEMMNLLKGEE</sequence>
<dbReference type="AlphaFoldDB" id="A0A090YRS9"/>
<reference evidence="3 5" key="2">
    <citation type="submission" date="2018-08" db="EMBL/GenBank/DDBJ databases">
        <title>Bacillus clarus sp. nov. strain PS00077A.</title>
        <authorList>
            <person name="Mendez Acevedo M."/>
            <person name="Carroll L."/>
            <person name="Mukherjee M."/>
            <person name="Wiedmann M."/>
            <person name="Kovac J."/>
        </authorList>
    </citation>
    <scope>NUCLEOTIDE SEQUENCE [LARGE SCALE GENOMIC DNA]</scope>
    <source>
        <strain evidence="3 5">PS00077A</strain>
    </source>
</reference>
<dbReference type="Proteomes" id="UP000264294">
    <property type="component" value="Unassembled WGS sequence"/>
</dbReference>
<dbReference type="EMBL" id="QVOD01000034">
    <property type="protein sequence ID" value="RFT64473.1"/>
    <property type="molecule type" value="Genomic_DNA"/>
</dbReference>
<evidence type="ECO:0000313" key="3">
    <source>
        <dbReference type="EMBL" id="RFT64473.1"/>
    </source>
</evidence>
<gene>
    <name evidence="3" type="ORF">D0U04_21580</name>
    <name evidence="2" type="ORF">DJ93_6017</name>
</gene>
<keyword evidence="1" id="KW-1133">Transmembrane helix</keyword>
<protein>
    <submittedName>
        <fullName evidence="2">Putative membrane protein</fullName>
    </submittedName>
</protein>
<feature type="transmembrane region" description="Helical" evidence="1">
    <location>
        <begin position="12"/>
        <end position="32"/>
    </location>
</feature>
<proteinExistence type="predicted"/>
<dbReference type="EMBL" id="JMQC01000012">
    <property type="protein sequence ID" value="KFM94840.1"/>
    <property type="molecule type" value="Genomic_DNA"/>
</dbReference>
<evidence type="ECO:0000313" key="4">
    <source>
        <dbReference type="Proteomes" id="UP000029389"/>
    </source>
</evidence>
<feature type="transmembrane region" description="Helical" evidence="1">
    <location>
        <begin position="99"/>
        <end position="122"/>
    </location>
</feature>
<keyword evidence="1" id="KW-0472">Membrane</keyword>
<keyword evidence="1" id="KW-0812">Transmembrane</keyword>
<name>A0A090YRS9_9BACI</name>
<dbReference type="Proteomes" id="UP000029389">
    <property type="component" value="Unassembled WGS sequence"/>
</dbReference>
<keyword evidence="5" id="KW-1185">Reference proteome</keyword>
<accession>A0A090YRS9</accession>
<comment type="caution">
    <text evidence="2">The sequence shown here is derived from an EMBL/GenBank/DDBJ whole genome shotgun (WGS) entry which is preliminary data.</text>
</comment>
<evidence type="ECO:0000313" key="2">
    <source>
        <dbReference type="EMBL" id="KFM94840.1"/>
    </source>
</evidence>
<evidence type="ECO:0000313" key="5">
    <source>
        <dbReference type="Proteomes" id="UP000264294"/>
    </source>
</evidence>
<dbReference type="PATRIC" id="fig|1405.8.peg.6112"/>